<accession>A0A8K0ES17</accession>
<sequence>MPENRRKEKKGPDHIGEECEAAGITLEVLLSGWNSPEPRRDITELMVAEIEAFHVKNKQKYGTKDIRQWLERLLGPEAFEGVSEDSVRGSVMRLWKRASDAKKNRKKKGMQQQLDGMRTNLYRPT</sequence>
<dbReference type="AlphaFoldDB" id="A0A8K0ES17"/>
<keyword evidence="3" id="KW-1185">Reference proteome</keyword>
<dbReference type="EMBL" id="OV696690">
    <property type="protein sequence ID" value="CAH1266567.1"/>
    <property type="molecule type" value="Genomic_DNA"/>
</dbReference>
<proteinExistence type="predicted"/>
<protein>
    <submittedName>
        <fullName evidence="2">Hypp3421 protein</fullName>
    </submittedName>
</protein>
<gene>
    <name evidence="2" type="primary">Hypp3421</name>
    <name evidence="2" type="ORF">BLAG_LOCUS20131</name>
</gene>
<organism evidence="2 3">
    <name type="scientific">Branchiostoma lanceolatum</name>
    <name type="common">Common lancelet</name>
    <name type="synonym">Amphioxus lanceolatum</name>
    <dbReference type="NCBI Taxonomy" id="7740"/>
    <lineage>
        <taxon>Eukaryota</taxon>
        <taxon>Metazoa</taxon>
        <taxon>Chordata</taxon>
        <taxon>Cephalochordata</taxon>
        <taxon>Leptocardii</taxon>
        <taxon>Amphioxiformes</taxon>
        <taxon>Branchiostomatidae</taxon>
        <taxon>Branchiostoma</taxon>
    </lineage>
</organism>
<name>A0A8K0ES17_BRALA</name>
<feature type="region of interest" description="Disordered" evidence="1">
    <location>
        <begin position="98"/>
        <end position="125"/>
    </location>
</feature>
<evidence type="ECO:0000256" key="1">
    <source>
        <dbReference type="SAM" id="MobiDB-lite"/>
    </source>
</evidence>
<dbReference type="Proteomes" id="UP000838412">
    <property type="component" value="Chromosome 5"/>
</dbReference>
<reference evidence="2" key="1">
    <citation type="submission" date="2022-01" db="EMBL/GenBank/DDBJ databases">
        <authorList>
            <person name="Braso-Vives M."/>
        </authorList>
    </citation>
    <scope>NUCLEOTIDE SEQUENCE</scope>
</reference>
<evidence type="ECO:0000313" key="3">
    <source>
        <dbReference type="Proteomes" id="UP000838412"/>
    </source>
</evidence>
<evidence type="ECO:0000313" key="2">
    <source>
        <dbReference type="EMBL" id="CAH1266567.1"/>
    </source>
</evidence>